<reference evidence="2 3" key="1">
    <citation type="journal article" date="2011" name="PLoS Pathog.">
        <title>Dynamic evolution of pathogenicity revealed by sequencing and comparative genomics of 19 Pseudomonas syringae isolates.</title>
        <authorList>
            <person name="Baltrus D.A."/>
            <person name="Nishimura M.T."/>
            <person name="Romanchuk A."/>
            <person name="Chang J.H."/>
            <person name="Mukhtar M.S."/>
            <person name="Cherkis K."/>
            <person name="Roach J."/>
            <person name="Grant S.R."/>
            <person name="Jones C.D."/>
            <person name="Dangl J.L."/>
        </authorList>
    </citation>
    <scope>NUCLEOTIDE SEQUENCE [LARGE SCALE GENOMIC DNA]</scope>
    <source>
        <strain evidence="2 3">1704B</strain>
    </source>
</reference>
<feature type="region of interest" description="Disordered" evidence="1">
    <location>
        <begin position="34"/>
        <end position="55"/>
    </location>
</feature>
<dbReference type="HOGENOM" id="CLU_145398_0_0_6"/>
<name>F3G493_PSESJ</name>
<accession>F3G493</accession>
<sequence length="151" mass="17053">MNNSNEIANFQRYIIDQLKAGRITKEQAVQALAKTDATGGRMREEQSGPPGSTRYVPVWRDAPLGRSLDVAQAHEQHCVVVVTEHGHERLVDTLKARLDQRLLARMTVVSAPEEAARQRHACRPDERFGQCDDPRRFRQFEGAGHGHFAAW</sequence>
<evidence type="ECO:0000313" key="3">
    <source>
        <dbReference type="Proteomes" id="UP000004986"/>
    </source>
</evidence>
<proteinExistence type="predicted"/>
<protein>
    <submittedName>
        <fullName evidence="2">Beta-ketoacyl synthase</fullName>
    </submittedName>
</protein>
<evidence type="ECO:0000256" key="1">
    <source>
        <dbReference type="SAM" id="MobiDB-lite"/>
    </source>
</evidence>
<dbReference type="AlphaFoldDB" id="F3G493"/>
<dbReference type="Proteomes" id="UP000004986">
    <property type="component" value="Unassembled WGS sequence"/>
</dbReference>
<evidence type="ECO:0000313" key="2">
    <source>
        <dbReference type="EMBL" id="EGH41893.1"/>
    </source>
</evidence>
<comment type="caution">
    <text evidence="2">The sequence shown here is derived from an EMBL/GenBank/DDBJ whole genome shotgun (WGS) entry which is preliminary data.</text>
</comment>
<dbReference type="BioCyc" id="PSYR629263:G11X0-1003-MONOMER"/>
<dbReference type="PATRIC" id="fig|629263.4.peg.908"/>
<dbReference type="EMBL" id="AEAI01000264">
    <property type="protein sequence ID" value="EGH41893.1"/>
    <property type="molecule type" value="Genomic_DNA"/>
</dbReference>
<gene>
    <name evidence="2" type="ORF">PSYPI_05473</name>
</gene>
<keyword evidence="3" id="KW-1185">Reference proteome</keyword>
<organism evidence="2 3">
    <name type="scientific">Pseudomonas syringae pv. pisi str. 1704B</name>
    <dbReference type="NCBI Taxonomy" id="629263"/>
    <lineage>
        <taxon>Bacteria</taxon>
        <taxon>Pseudomonadati</taxon>
        <taxon>Pseudomonadota</taxon>
        <taxon>Gammaproteobacteria</taxon>
        <taxon>Pseudomonadales</taxon>
        <taxon>Pseudomonadaceae</taxon>
        <taxon>Pseudomonas</taxon>
        <taxon>Pseudomonas syringae</taxon>
    </lineage>
</organism>